<feature type="region of interest" description="Disordered" evidence="5">
    <location>
        <begin position="253"/>
        <end position="274"/>
    </location>
</feature>
<evidence type="ECO:0000256" key="2">
    <source>
        <dbReference type="ARBA" id="ARBA00022664"/>
    </source>
</evidence>
<evidence type="ECO:0000313" key="8">
    <source>
        <dbReference type="EMBL" id="CAG9294641.1"/>
    </source>
</evidence>
<feature type="region of interest" description="Disordered" evidence="5">
    <location>
        <begin position="1"/>
        <end position="70"/>
    </location>
</feature>
<feature type="region of interest" description="Disordered" evidence="5">
    <location>
        <begin position="143"/>
        <end position="169"/>
    </location>
</feature>
<feature type="compositionally biased region" description="Basic and acidic residues" evidence="5">
    <location>
        <begin position="265"/>
        <end position="274"/>
    </location>
</feature>
<evidence type="ECO:0000256" key="5">
    <source>
        <dbReference type="SAM" id="MobiDB-lite"/>
    </source>
</evidence>
<gene>
    <name evidence="8" type="ORF">PTTT1_LOCUS55347</name>
</gene>
<comment type="subcellular location">
    <subcellularLocation>
        <location evidence="1">Nucleus</location>
    </subcellularLocation>
</comment>
<evidence type="ECO:0000256" key="4">
    <source>
        <dbReference type="ARBA" id="ARBA00023242"/>
    </source>
</evidence>
<feature type="compositionally biased region" description="Acidic residues" evidence="5">
    <location>
        <begin position="552"/>
        <end position="567"/>
    </location>
</feature>
<feature type="compositionally biased region" description="Low complexity" evidence="5">
    <location>
        <begin position="13"/>
        <end position="25"/>
    </location>
</feature>
<protein>
    <submittedName>
        <fullName evidence="8">Uncharacterized protein</fullName>
    </submittedName>
</protein>
<feature type="domain" description="Small nuclear ribonucleoprotein Prp3 C-terminal" evidence="6">
    <location>
        <begin position="486"/>
        <end position="622"/>
    </location>
</feature>
<dbReference type="Pfam" id="PF08572">
    <property type="entry name" value="PRP3"/>
    <property type="match status" value="1"/>
</dbReference>
<dbReference type="Pfam" id="PF06544">
    <property type="entry name" value="Prp3_C"/>
    <property type="match status" value="1"/>
</dbReference>
<dbReference type="Proteomes" id="UP000836788">
    <property type="component" value="Chromosome 9"/>
</dbReference>
<feature type="compositionally biased region" description="Low complexity" evidence="5">
    <location>
        <begin position="49"/>
        <end position="62"/>
    </location>
</feature>
<dbReference type="EMBL" id="OU594950">
    <property type="protein sequence ID" value="CAG9294641.1"/>
    <property type="molecule type" value="Genomic_DNA"/>
</dbReference>
<feature type="domain" description="Pre-mRNA-splicing factor 3" evidence="7">
    <location>
        <begin position="189"/>
        <end position="462"/>
    </location>
</feature>
<evidence type="ECO:0000259" key="6">
    <source>
        <dbReference type="Pfam" id="PF06544"/>
    </source>
</evidence>
<dbReference type="GO" id="GO:0046540">
    <property type="term" value="C:U4/U6 x U5 tri-snRNP complex"/>
    <property type="evidence" value="ECO:0007669"/>
    <property type="project" value="InterPro"/>
</dbReference>
<dbReference type="InterPro" id="IPR013881">
    <property type="entry name" value="Pre-mRNA_splic_Prp3_dom"/>
</dbReference>
<feature type="compositionally biased region" description="Polar residues" evidence="5">
    <location>
        <begin position="1"/>
        <end position="12"/>
    </location>
</feature>
<dbReference type="InterPro" id="IPR010541">
    <property type="entry name" value="Prp3_C"/>
</dbReference>
<keyword evidence="2" id="KW-0507">mRNA processing</keyword>
<reference evidence="8" key="1">
    <citation type="submission" date="2022-02" db="EMBL/GenBank/DDBJ databases">
        <authorList>
            <person name="Giguere J D."/>
        </authorList>
    </citation>
    <scope>NUCLEOTIDE SEQUENCE</scope>
    <source>
        <strain evidence="8">CCAP 1055/1</strain>
    </source>
</reference>
<feature type="compositionally biased region" description="Polar residues" evidence="5">
    <location>
        <begin position="98"/>
        <end position="108"/>
    </location>
</feature>
<dbReference type="CDD" id="cd24162">
    <property type="entry name" value="Prp3_C"/>
    <property type="match status" value="1"/>
</dbReference>
<feature type="region of interest" description="Disordered" evidence="5">
    <location>
        <begin position="97"/>
        <end position="130"/>
    </location>
</feature>
<dbReference type="GO" id="GO:0000398">
    <property type="term" value="P:mRNA splicing, via spliceosome"/>
    <property type="evidence" value="ECO:0007669"/>
    <property type="project" value="InterPro"/>
</dbReference>
<keyword evidence="4" id="KW-0539">Nucleus</keyword>
<evidence type="ECO:0000259" key="7">
    <source>
        <dbReference type="Pfam" id="PF08572"/>
    </source>
</evidence>
<dbReference type="InterPro" id="IPR027104">
    <property type="entry name" value="Prp3"/>
</dbReference>
<dbReference type="AlphaFoldDB" id="A0A8J9SYS8"/>
<proteinExistence type="predicted"/>
<dbReference type="PANTHER" id="PTHR14212:SF0">
    <property type="entry name" value="U4_U6 SMALL NUCLEAR RIBONUCLEOPROTEIN PRP3"/>
    <property type="match status" value="1"/>
</dbReference>
<evidence type="ECO:0000256" key="3">
    <source>
        <dbReference type="ARBA" id="ARBA00023187"/>
    </source>
</evidence>
<dbReference type="PANTHER" id="PTHR14212">
    <property type="entry name" value="U4/U6-ASSOCIATED RNA SPLICING FACTOR-RELATED"/>
    <property type="match status" value="1"/>
</dbReference>
<accession>A0A8J9SYS8</accession>
<evidence type="ECO:0000256" key="1">
    <source>
        <dbReference type="ARBA" id="ARBA00004123"/>
    </source>
</evidence>
<name>A0A8J9SYS8_PHATR</name>
<keyword evidence="3" id="KW-0508">mRNA splicing</keyword>
<sequence length="662" mass="73102">MTLDSINESGSSKNTTNKNNHTNTNDGPAESGQNRRRRRRWGEVPPVPATSLTTTTTTTTNAPSPPELDPKAKVLAMQESIRARLAAAKAKQELQKTIAATPTTTNEAASGASKRPLAYEPPNGLPKATKRAKTYDIDLSVTGPTFQKGTKAVGDATTTGTSPAPAVPLQKVNNPYLAHLEEHDTEAVVDDRLDRASKPRRPHKPLHFIEPGTFAALAERKREKAALAQASGYVSGRKTGHTIVSANLASVYGPQHGRDEEEDETLKPRWDAHPDTKMPLTMEWWDTELLPQKLKKQVAAAEAKELNSQAQAQLVNLDDTDTGTKAVTSVAADGNFEALQKACFDQAALSYSKTAALVQHIVPIKPPNAPSGPAKQAVLHLTRKELKRQRKLRRQEKQREMQDLQAAGLVPAPEPRLTLSNFIRVLGDQAFLDPSHMEQKVAQQMQARQQAHLKRNETNKLTKEQRAAKRTKKLQEDTSQGVTVALFLVQDLSHPLLRANLDLNAQQNNISGAVIECQDPSLGCVICEGGPKAIKRMTRLMLVRMKWRGPDDGEELEYESDEEDEAGEYSTHKYNPDNKCELVWQGMAVKRVFNGFLFQSVETSNQARKILKAKGVSHYWDQLLICKSGRGEVFRLKLGDDSEDEEGNPFEKLDEDIVMADG</sequence>
<feature type="region of interest" description="Disordered" evidence="5">
    <location>
        <begin position="551"/>
        <end position="571"/>
    </location>
</feature>
<organism evidence="8">
    <name type="scientific">Phaeodactylum tricornutum</name>
    <name type="common">Diatom</name>
    <dbReference type="NCBI Taxonomy" id="2850"/>
    <lineage>
        <taxon>Eukaryota</taxon>
        <taxon>Sar</taxon>
        <taxon>Stramenopiles</taxon>
        <taxon>Ochrophyta</taxon>
        <taxon>Bacillariophyta</taxon>
        <taxon>Bacillariophyceae</taxon>
        <taxon>Bacillariophycidae</taxon>
        <taxon>Naviculales</taxon>
        <taxon>Phaeodactylaceae</taxon>
        <taxon>Phaeodactylum</taxon>
    </lineage>
</organism>